<organism evidence="5 6">
    <name type="scientific">Abiotrophia defectiva</name>
    <name type="common">Streptococcus defectivus</name>
    <dbReference type="NCBI Taxonomy" id="46125"/>
    <lineage>
        <taxon>Bacteria</taxon>
        <taxon>Bacillati</taxon>
        <taxon>Bacillota</taxon>
        <taxon>Bacilli</taxon>
        <taxon>Lactobacillales</taxon>
        <taxon>Aerococcaceae</taxon>
        <taxon>Abiotrophia</taxon>
    </lineage>
</organism>
<name>A0A929MR35_ABIDE</name>
<evidence type="ECO:0000256" key="2">
    <source>
        <dbReference type="ARBA" id="ARBA00022759"/>
    </source>
</evidence>
<sequence>MPLPYDKTNPESIEAYAKQLIGRTFYDVLGDVASDDQVHEELVDYYNNPRGRGSLGNLLEEHFFKYKPNSDSAPDFAEAKVELKVTPYEVKANGKVTAGERLVISMIPNNKPIDEDFDQSHLLTKLGLILLILYHRDKSLPRTEFPINYVKLFSILSKYCAEDLEIIKDDYRKIVAKIKAGKAHELSEGDTQYLGACTKGASAAKSLQPQFYGETPAKRRAFSLKQSYMTYVINHYIMGDVATYDAIFSAKDLANSDFENLILERLKAFKGQDVETLCQQFGIDFKADKAIASNLITRLLGVRTDNAAEFEKAGIVVKTIKIHQDGKPRESMSFPAMKIKEFIQETFEESEVYRYFSQIRFLFVVFRQQEDGRFHLAGAKFWTMNIVELESEGKKEWLLCQQAFRDGVVLTPTPYGQGKIKVKNSLPSSKATKIFHIRPHAGKSAYLIGGVRYGNGRDSNMDELPNGDFMTKQSFWLNKSYVYDIVKDVGLE</sequence>
<dbReference type="EMBL" id="JABZFV010000189">
    <property type="protein sequence ID" value="MBF0935303.1"/>
    <property type="molecule type" value="Genomic_DNA"/>
</dbReference>
<dbReference type="InterPro" id="IPR011337">
    <property type="entry name" value="DNA_rep_MutH/RE_typeII_Sau3AI"/>
</dbReference>
<dbReference type="GO" id="GO:0016787">
    <property type="term" value="F:hydrolase activity"/>
    <property type="evidence" value="ECO:0007669"/>
    <property type="project" value="UniProtKB-KW"/>
</dbReference>
<dbReference type="NCBIfam" id="NF040973">
    <property type="entry name" value="restrict_Sau3AI"/>
    <property type="match status" value="1"/>
</dbReference>
<dbReference type="Proteomes" id="UP000757900">
    <property type="component" value="Unassembled WGS sequence"/>
</dbReference>
<keyword evidence="2 5" id="KW-0255">Endonuclease</keyword>
<dbReference type="InterPro" id="IPR037057">
    <property type="entry name" value="DNA_rep_MutH/T2_RE_sf"/>
</dbReference>
<evidence type="ECO:0000313" key="5">
    <source>
        <dbReference type="EMBL" id="MBF0935303.1"/>
    </source>
</evidence>
<dbReference type="Gene3D" id="3.40.600.10">
    <property type="entry name" value="DNA mismatch repair MutH/Restriction endonuclease, type II"/>
    <property type="match status" value="2"/>
</dbReference>
<proteinExistence type="predicted"/>
<dbReference type="GO" id="GO:0004519">
    <property type="term" value="F:endonuclease activity"/>
    <property type="evidence" value="ECO:0007669"/>
    <property type="project" value="UniProtKB-KW"/>
</dbReference>
<gene>
    <name evidence="5" type="ORF">HXK00_06665</name>
</gene>
<keyword evidence="3" id="KW-0378">Hydrolase</keyword>
<evidence type="ECO:0000256" key="3">
    <source>
        <dbReference type="ARBA" id="ARBA00022801"/>
    </source>
</evidence>
<evidence type="ECO:0000313" key="6">
    <source>
        <dbReference type="Proteomes" id="UP000757900"/>
    </source>
</evidence>
<reference evidence="5" key="1">
    <citation type="submission" date="2020-04" db="EMBL/GenBank/DDBJ databases">
        <title>Deep metagenomics examines the oral microbiome during advanced dental caries in children, revealing novel taxa and co-occurrences with host molecules.</title>
        <authorList>
            <person name="Baker J.L."/>
            <person name="Morton J.T."/>
            <person name="Dinis M."/>
            <person name="Alvarez R."/>
            <person name="Tran N.C."/>
            <person name="Knight R."/>
            <person name="Edlund A."/>
        </authorList>
    </citation>
    <scope>NUCLEOTIDE SEQUENCE</scope>
    <source>
        <strain evidence="5">JCVI_23_bin.16</strain>
    </source>
</reference>
<accession>A0A929MR35</accession>
<protein>
    <submittedName>
        <fullName evidence="5">Restriction endonuclease</fullName>
    </submittedName>
</protein>
<evidence type="ECO:0000259" key="4">
    <source>
        <dbReference type="SMART" id="SM00927"/>
    </source>
</evidence>
<keyword evidence="1" id="KW-0540">Nuclease</keyword>
<evidence type="ECO:0000256" key="1">
    <source>
        <dbReference type="ARBA" id="ARBA00022722"/>
    </source>
</evidence>
<feature type="domain" description="DNA mismatch repair MutH/Type II restriction enzyme Sau3AI" evidence="4">
    <location>
        <begin position="66"/>
        <end position="170"/>
    </location>
</feature>
<dbReference type="InterPro" id="IPR011335">
    <property type="entry name" value="Restrct_endonuc-II-like"/>
</dbReference>
<dbReference type="CDD" id="cd22356">
    <property type="entry name" value="Sau3AI_N-like"/>
    <property type="match status" value="1"/>
</dbReference>
<dbReference type="SUPFAM" id="SSF52980">
    <property type="entry name" value="Restriction endonuclease-like"/>
    <property type="match status" value="2"/>
</dbReference>
<dbReference type="AlphaFoldDB" id="A0A929MR35"/>
<dbReference type="SMART" id="SM00927">
    <property type="entry name" value="MutH"/>
    <property type="match status" value="1"/>
</dbReference>
<dbReference type="Pfam" id="PF02976">
    <property type="entry name" value="MutH"/>
    <property type="match status" value="2"/>
</dbReference>
<dbReference type="GO" id="GO:0003677">
    <property type="term" value="F:DNA binding"/>
    <property type="evidence" value="ECO:0007669"/>
    <property type="project" value="InterPro"/>
</dbReference>
<dbReference type="CDD" id="cd22355">
    <property type="entry name" value="Sau3AI_C"/>
    <property type="match status" value="1"/>
</dbReference>
<comment type="caution">
    <text evidence="5">The sequence shown here is derived from an EMBL/GenBank/DDBJ whole genome shotgun (WGS) entry which is preliminary data.</text>
</comment>